<reference evidence="3" key="1">
    <citation type="journal article" date="2019" name="Nat. Commun.">
        <title>The genome of broomcorn millet.</title>
        <authorList>
            <person name="Zou C."/>
            <person name="Miki D."/>
            <person name="Li D."/>
            <person name="Tang Q."/>
            <person name="Xiao L."/>
            <person name="Rajput S."/>
            <person name="Deng P."/>
            <person name="Jia W."/>
            <person name="Huang R."/>
            <person name="Zhang M."/>
            <person name="Sun Y."/>
            <person name="Hu J."/>
            <person name="Fu X."/>
            <person name="Schnable P.S."/>
            <person name="Li F."/>
            <person name="Zhang H."/>
            <person name="Feng B."/>
            <person name="Zhu X."/>
            <person name="Liu R."/>
            <person name="Schnable J.C."/>
            <person name="Zhu J.-K."/>
            <person name="Zhang H."/>
        </authorList>
    </citation>
    <scope>NUCLEOTIDE SEQUENCE [LARGE SCALE GENOMIC DNA]</scope>
</reference>
<dbReference type="EMBL" id="PQIB02000018">
    <property type="protein sequence ID" value="RLM54385.1"/>
    <property type="molecule type" value="Genomic_DNA"/>
</dbReference>
<feature type="compositionally biased region" description="Low complexity" evidence="1">
    <location>
        <begin position="104"/>
        <end position="113"/>
    </location>
</feature>
<organism evidence="2 3">
    <name type="scientific">Panicum miliaceum</name>
    <name type="common">Proso millet</name>
    <name type="synonym">Broomcorn millet</name>
    <dbReference type="NCBI Taxonomy" id="4540"/>
    <lineage>
        <taxon>Eukaryota</taxon>
        <taxon>Viridiplantae</taxon>
        <taxon>Streptophyta</taxon>
        <taxon>Embryophyta</taxon>
        <taxon>Tracheophyta</taxon>
        <taxon>Spermatophyta</taxon>
        <taxon>Magnoliopsida</taxon>
        <taxon>Liliopsida</taxon>
        <taxon>Poales</taxon>
        <taxon>Poaceae</taxon>
        <taxon>PACMAD clade</taxon>
        <taxon>Panicoideae</taxon>
        <taxon>Panicodae</taxon>
        <taxon>Paniceae</taxon>
        <taxon>Panicinae</taxon>
        <taxon>Panicum</taxon>
        <taxon>Panicum sect. Panicum</taxon>
    </lineage>
</organism>
<evidence type="ECO:0000313" key="2">
    <source>
        <dbReference type="EMBL" id="RLM54385.1"/>
    </source>
</evidence>
<accession>A0A3L6PE46</accession>
<gene>
    <name evidence="2" type="ORF">C2845_PM10G14130</name>
</gene>
<dbReference type="Proteomes" id="UP000275267">
    <property type="component" value="Unassembled WGS sequence"/>
</dbReference>
<evidence type="ECO:0000256" key="1">
    <source>
        <dbReference type="SAM" id="MobiDB-lite"/>
    </source>
</evidence>
<protein>
    <submittedName>
        <fullName evidence="2">Uncharacterized protein</fullName>
    </submittedName>
</protein>
<comment type="caution">
    <text evidence="2">The sequence shown here is derived from an EMBL/GenBank/DDBJ whole genome shotgun (WGS) entry which is preliminary data.</text>
</comment>
<sequence>MLLHILSLRAGDGTGGRPVRWHGASAPRSGVSVPGLVESSRCTLAHGLPHCATPAMRVPPCVEEAEPEAATLAPGWQRQGNGQSNAGVSSSSLAGCQKRRRWARASSSSPAGI</sequence>
<proteinExistence type="predicted"/>
<name>A0A3L6PE46_PANMI</name>
<evidence type="ECO:0000313" key="3">
    <source>
        <dbReference type="Proteomes" id="UP000275267"/>
    </source>
</evidence>
<dbReference type="AlphaFoldDB" id="A0A3L6PE46"/>
<feature type="region of interest" description="Disordered" evidence="1">
    <location>
        <begin position="66"/>
        <end position="113"/>
    </location>
</feature>
<keyword evidence="3" id="KW-1185">Reference proteome</keyword>
<feature type="compositionally biased region" description="Polar residues" evidence="1">
    <location>
        <begin position="78"/>
        <end position="94"/>
    </location>
</feature>